<name>A0A0D0I434_9BACT</name>
<evidence type="ECO:0000256" key="1">
    <source>
        <dbReference type="SAM" id="SignalP"/>
    </source>
</evidence>
<organism evidence="3 4">
    <name type="scientific">Prevotella pectinovora</name>
    <dbReference type="NCBI Taxonomy" id="1602169"/>
    <lineage>
        <taxon>Bacteria</taxon>
        <taxon>Pseudomonadati</taxon>
        <taxon>Bacteroidota</taxon>
        <taxon>Bacteroidia</taxon>
        <taxon>Bacteroidales</taxon>
        <taxon>Prevotellaceae</taxon>
        <taxon>Prevotella</taxon>
    </lineage>
</organism>
<dbReference type="Pfam" id="PF13568">
    <property type="entry name" value="OMP_b-brl_2"/>
    <property type="match status" value="1"/>
</dbReference>
<evidence type="ECO:0000313" key="4">
    <source>
        <dbReference type="Proteomes" id="UP000032046"/>
    </source>
</evidence>
<comment type="caution">
    <text evidence="3">The sequence shown here is derived from an EMBL/GenBank/DDBJ whole genome shotgun (WGS) entry which is preliminary data.</text>
</comment>
<dbReference type="AlphaFoldDB" id="A0A0D0I434"/>
<dbReference type="RefSeq" id="WP_022316100.1">
    <property type="nucleotide sequence ID" value="NZ_JXQH01000021.1"/>
</dbReference>
<evidence type="ECO:0000313" key="3">
    <source>
        <dbReference type="EMBL" id="KIP61099.1"/>
    </source>
</evidence>
<accession>A0A0D0I434</accession>
<dbReference type="SUPFAM" id="SSF56925">
    <property type="entry name" value="OMPA-like"/>
    <property type="match status" value="1"/>
</dbReference>
<dbReference type="InterPro" id="IPR011250">
    <property type="entry name" value="OMP/PagP_B-barrel"/>
</dbReference>
<dbReference type="Gene3D" id="2.40.160.20">
    <property type="match status" value="1"/>
</dbReference>
<feature type="domain" description="Outer membrane protein beta-barrel" evidence="2">
    <location>
        <begin position="27"/>
        <end position="225"/>
    </location>
</feature>
<dbReference type="EMBL" id="JXQK01000071">
    <property type="protein sequence ID" value="KIP61099.1"/>
    <property type="molecule type" value="Genomic_DNA"/>
</dbReference>
<keyword evidence="1" id="KW-0732">Signal</keyword>
<gene>
    <name evidence="3" type="ORF">ST44_09930</name>
</gene>
<feature type="signal peptide" evidence="1">
    <location>
        <begin position="1"/>
        <end position="20"/>
    </location>
</feature>
<keyword evidence="4" id="KW-1185">Reference proteome</keyword>
<sequence length="250" mass="27979">MKKTILSLALLAASALSVHAGGILDDLKYDLRAGYNIGGTMPMGMPASIRSLDAYRPTLSVMLGLGVYKPLTDKWGLTTGLRLENKGMDIDATVKNYHMRIVRGGQELEGMFTGKNQSEAVQWMLTMPLQATYRFNDKWQIKAGPYLSYVRTRTFKGAAYDGYLRVGDPTGEKVELGTTDGNRGTYDFSDSMRKLQWGMMVGADWHFHHSWGIFVDLSWGFTGIFKGNFDTIEQTMYPVYGTVGVSYRMK</sequence>
<dbReference type="InterPro" id="IPR025665">
    <property type="entry name" value="Beta-barrel_OMP_2"/>
</dbReference>
<evidence type="ECO:0000259" key="2">
    <source>
        <dbReference type="Pfam" id="PF13568"/>
    </source>
</evidence>
<proteinExistence type="predicted"/>
<protein>
    <recommendedName>
        <fullName evidence="2">Outer membrane protein beta-barrel domain-containing protein</fullName>
    </recommendedName>
</protein>
<dbReference type="Proteomes" id="UP000032046">
    <property type="component" value="Unassembled WGS sequence"/>
</dbReference>
<reference evidence="3 4" key="1">
    <citation type="submission" date="2015-01" db="EMBL/GenBank/DDBJ databases">
        <title>Comparative genomics of non-oral Prevotella species.</title>
        <authorList>
            <person name="Accetto T."/>
            <person name="Nograsek B."/>
            <person name="Avgustin G."/>
        </authorList>
    </citation>
    <scope>NUCLEOTIDE SEQUENCE [LARGE SCALE GENOMIC DNA]</scope>
    <source>
        <strain evidence="3 4">P5-119</strain>
    </source>
</reference>
<dbReference type="STRING" id="1602171.ST44_09930"/>
<feature type="chain" id="PRO_5002223992" description="Outer membrane protein beta-barrel domain-containing protein" evidence="1">
    <location>
        <begin position="21"/>
        <end position="250"/>
    </location>
</feature>